<keyword evidence="2" id="KW-1185">Reference proteome</keyword>
<name>A0A1H1HPM6_9BURK</name>
<dbReference type="AlphaFoldDB" id="A0A1H1HPM6"/>
<organism evidence="1 2">
    <name type="scientific">Paraburkholderia fungorum</name>
    <dbReference type="NCBI Taxonomy" id="134537"/>
    <lineage>
        <taxon>Bacteria</taxon>
        <taxon>Pseudomonadati</taxon>
        <taxon>Pseudomonadota</taxon>
        <taxon>Betaproteobacteria</taxon>
        <taxon>Burkholderiales</taxon>
        <taxon>Burkholderiaceae</taxon>
        <taxon>Paraburkholderia</taxon>
    </lineage>
</organism>
<evidence type="ECO:0000313" key="2">
    <source>
        <dbReference type="Proteomes" id="UP000183487"/>
    </source>
</evidence>
<dbReference type="EMBL" id="FNKP01000002">
    <property type="protein sequence ID" value="SDR27309.1"/>
    <property type="molecule type" value="Genomic_DNA"/>
</dbReference>
<accession>A0A1H1HPM6</accession>
<gene>
    <name evidence="1" type="ORF">SAMN05443245_4141</name>
</gene>
<dbReference type="Proteomes" id="UP000183487">
    <property type="component" value="Unassembled WGS sequence"/>
</dbReference>
<proteinExistence type="predicted"/>
<reference evidence="2" key="1">
    <citation type="submission" date="2016-10" db="EMBL/GenBank/DDBJ databases">
        <authorList>
            <person name="Varghese N."/>
        </authorList>
    </citation>
    <scope>NUCLEOTIDE SEQUENCE [LARGE SCALE GENOMIC DNA]</scope>
    <source>
        <strain evidence="2">GAS106B</strain>
    </source>
</reference>
<evidence type="ECO:0000313" key="1">
    <source>
        <dbReference type="EMBL" id="SDR27309.1"/>
    </source>
</evidence>
<protein>
    <submittedName>
        <fullName evidence="1">Uncharacterized protein</fullName>
    </submittedName>
</protein>
<sequence length="72" mass="7961">MDRSDVRGTEKLRDAKAARVARAARNTRSNAYLQRVAVAARPYAATNLPNQNLTMMPAPTATWLRDDDGALF</sequence>